<evidence type="ECO:0000256" key="1">
    <source>
        <dbReference type="SAM" id="MobiDB-lite"/>
    </source>
</evidence>
<feature type="compositionally biased region" description="Acidic residues" evidence="1">
    <location>
        <begin position="1103"/>
        <end position="1115"/>
    </location>
</feature>
<organism evidence="2 3">
    <name type="scientific">Polarella glacialis</name>
    <name type="common">Dinoflagellate</name>
    <dbReference type="NCBI Taxonomy" id="89957"/>
    <lineage>
        <taxon>Eukaryota</taxon>
        <taxon>Sar</taxon>
        <taxon>Alveolata</taxon>
        <taxon>Dinophyceae</taxon>
        <taxon>Suessiales</taxon>
        <taxon>Suessiaceae</taxon>
        <taxon>Polarella</taxon>
    </lineage>
</organism>
<feature type="compositionally biased region" description="Pro residues" evidence="1">
    <location>
        <begin position="1"/>
        <end position="19"/>
    </location>
</feature>
<feature type="region of interest" description="Disordered" evidence="1">
    <location>
        <begin position="122"/>
        <end position="147"/>
    </location>
</feature>
<feature type="compositionally biased region" description="Low complexity" evidence="1">
    <location>
        <begin position="1091"/>
        <end position="1102"/>
    </location>
</feature>
<dbReference type="Proteomes" id="UP000654075">
    <property type="component" value="Unassembled WGS sequence"/>
</dbReference>
<feature type="region of interest" description="Disordered" evidence="1">
    <location>
        <begin position="1"/>
        <end position="22"/>
    </location>
</feature>
<dbReference type="GO" id="GO:1904158">
    <property type="term" value="P:axonemal central apparatus assembly"/>
    <property type="evidence" value="ECO:0007669"/>
    <property type="project" value="TreeGrafter"/>
</dbReference>
<feature type="compositionally biased region" description="Acidic residues" evidence="1">
    <location>
        <begin position="836"/>
        <end position="845"/>
    </location>
</feature>
<protein>
    <submittedName>
        <fullName evidence="2">Uncharacterized protein</fullName>
    </submittedName>
</protein>
<feature type="region of interest" description="Disordered" evidence="1">
    <location>
        <begin position="825"/>
        <end position="847"/>
    </location>
</feature>
<feature type="compositionally biased region" description="Polar residues" evidence="1">
    <location>
        <begin position="137"/>
        <end position="147"/>
    </location>
</feature>
<dbReference type="InterPro" id="IPR026173">
    <property type="entry name" value="SPAG17"/>
</dbReference>
<gene>
    <name evidence="2" type="ORF">PGLA1383_LOCUS55945</name>
</gene>
<accession>A0A813HR60</accession>
<dbReference type="PANTHER" id="PTHR21963:SF1">
    <property type="entry name" value="SPERM-ASSOCIATED ANTIGEN 17"/>
    <property type="match status" value="1"/>
</dbReference>
<proteinExistence type="predicted"/>
<dbReference type="PANTHER" id="PTHR21963">
    <property type="entry name" value="PF6"/>
    <property type="match status" value="1"/>
</dbReference>
<evidence type="ECO:0000313" key="2">
    <source>
        <dbReference type="EMBL" id="CAE8641239.1"/>
    </source>
</evidence>
<dbReference type="OrthoDB" id="447719at2759"/>
<feature type="region of interest" description="Disordered" evidence="1">
    <location>
        <begin position="1063"/>
        <end position="1123"/>
    </location>
</feature>
<evidence type="ECO:0000313" key="3">
    <source>
        <dbReference type="Proteomes" id="UP000654075"/>
    </source>
</evidence>
<reference evidence="2" key="1">
    <citation type="submission" date="2021-02" db="EMBL/GenBank/DDBJ databases">
        <authorList>
            <person name="Dougan E. K."/>
            <person name="Rhodes N."/>
            <person name="Thang M."/>
            <person name="Chan C."/>
        </authorList>
    </citation>
    <scope>NUCLEOTIDE SEQUENCE</scope>
</reference>
<comment type="caution">
    <text evidence="2">The sequence shown here is derived from an EMBL/GenBank/DDBJ whole genome shotgun (WGS) entry which is preliminary data.</text>
</comment>
<dbReference type="OMA" id="STEMAGH"/>
<name>A0A813HR60_POLGL</name>
<dbReference type="GO" id="GO:1990716">
    <property type="term" value="C:axonemal central apparatus"/>
    <property type="evidence" value="ECO:0007669"/>
    <property type="project" value="TreeGrafter"/>
</dbReference>
<keyword evidence="3" id="KW-1185">Reference proteome</keyword>
<dbReference type="EMBL" id="CAJNNV010032860">
    <property type="protein sequence ID" value="CAE8641239.1"/>
    <property type="molecule type" value="Genomic_DNA"/>
</dbReference>
<sequence length="1412" mass="153106">MAPKAAAPPPKAGGPPPLPTIEDEVQLPEGVVVPDPPFAFAVAHVTSHKFGVEAVDGGIRDFEPVEVLLAQLRDEATELAATSSAALLGRSLVAIDREELESLSDGGKLAVGLRRKAEAEAGARRRQKVNAARSSAIGGNSHTGSKDPSASLDFVLLVAGYPSTREELDELLAEGCFDLANSWVSVELSGQSLADEELQPGVAEETQRVSRVFGAPEVLHSLRQAIQTAEIGSALAGSTVCELPDSHSLALPQAATPAEGTPRDEGQKEVAVAEAQQVREAILRLVSSTAEQRLRFQEWFDALPEARTEIPLLPNNGEDHSTLDTRLYERLVGAIDSSHHGVPLLLYCLCEQVASNLNGDARDLTTGTAVTAEAKKRTKAEAEKELQAMQLCIDDAHSLIVGDGKDKSKDEGTPFVGSLMEMEFTPYAQGKEIDPKGAVLGLPPPRPLGVPPEELQDGGDLVLPYLDKCSCRHSGDFLPGGASANAEVQRILSHLNAPGLRRFNFPPGIPRMSAASRSAYRNRIYDLLPNLSVVQIERLILLHDFERLLHTAQPERTWDLKDRVFNEKIPAAVLSQVLMDATRRQCFVDTAYVERQDCLLVAMHHRALPGRVLWHSWEGDLLKLAPSSGEEPPGLCAVPTFNDWWHLLAAPRGDVDGESPNSSDAAPSRPSKVLAADGRELGYCKTVEKLLVPSDGSIIIRTALQRGIKDSLVPLSADGDAVVVPPAAAAVPIDGAAEELGADSDVELESEEDGKVEDKSFHPIPLREMRSVRVVKDGLTFGMVSDPSWERKVERMRKERQELERLAAEYEAPAQEAFDVTDAGEMPGESAIEPAVEPDGEEDEEAAKPNITTKVVEEQGFGRLWVAFEDGGRCTIRMHHERTWFPESHTTYDIGIARPGVQVYYTPMSGLVIQAFSDGSIRQNWPLHRLFLSSTSAAIPDGKLSAIPGDVEDLELSRTVTPFGVLLVEKLSGRREVYHPDGIRAVRNPTVEDIKKTLQDLIASKRAKGCDSSLHAIQRRLERMVIGWQEVTVKNMDEASEQAKMYGLPGHWMVTCRDGRRYGRVPTPRSEPEVFLNEEEVAPSKSPPAASPRGDAVEGVAGAEDEEEEEEDEEGEKAPEPTLKDILEGWLVDDGDLIEYEIPPAPVTSQRDPHTGMQTSTNEEGLLTLSDSVGGSVICVLSDGTRVIRSQEKEGYKVVIEKHLGARVSCHIRDKAYSPNCLIEVEVDDGSVLEVVPRRLNLKAELVPSDPSTYLAKIRGEGAEEEEALMALEASRPATAIREELAAAVATANYNPDPRKEDFCTNASVLLRRLDGTVLVSKGAGEVDIVSNFDVAAMGEAQALQTTQDRGSVYVAHVDRDQISMRDDDGNSFEAPSAHKLLPACGLLLSLSSLLSSLLLLLLLLSSSSSSL</sequence>